<evidence type="ECO:0000256" key="1">
    <source>
        <dbReference type="SAM" id="Phobius"/>
    </source>
</evidence>
<dbReference type="Proteomes" id="UP000663852">
    <property type="component" value="Unassembled WGS sequence"/>
</dbReference>
<dbReference type="EMBL" id="CAJNOJ010000069">
    <property type="protein sequence ID" value="CAF1024501.1"/>
    <property type="molecule type" value="Genomic_DNA"/>
</dbReference>
<keyword evidence="1" id="KW-0472">Membrane</keyword>
<dbReference type="Proteomes" id="UP000663828">
    <property type="component" value="Unassembled WGS sequence"/>
</dbReference>
<dbReference type="EMBL" id="CAJNOR010000679">
    <property type="protein sequence ID" value="CAF0979625.1"/>
    <property type="molecule type" value="Genomic_DNA"/>
</dbReference>
<evidence type="ECO:0000313" key="3">
    <source>
        <dbReference type="EMBL" id="CAF1024501.1"/>
    </source>
</evidence>
<protein>
    <submittedName>
        <fullName evidence="2">Uncharacterized protein</fullName>
    </submittedName>
</protein>
<name>A0A814FEM0_ADIRI</name>
<keyword evidence="4" id="KW-1185">Reference proteome</keyword>
<accession>A0A814FEM0</accession>
<reference evidence="2" key="1">
    <citation type="submission" date="2021-02" db="EMBL/GenBank/DDBJ databases">
        <authorList>
            <person name="Nowell W R."/>
        </authorList>
    </citation>
    <scope>NUCLEOTIDE SEQUENCE</scope>
</reference>
<comment type="caution">
    <text evidence="2">The sequence shown here is derived from an EMBL/GenBank/DDBJ whole genome shotgun (WGS) entry which is preliminary data.</text>
</comment>
<evidence type="ECO:0000313" key="4">
    <source>
        <dbReference type="Proteomes" id="UP000663828"/>
    </source>
</evidence>
<gene>
    <name evidence="3" type="ORF">EDS130_LOCUS16070</name>
    <name evidence="2" type="ORF">XAT740_LOCUS12111</name>
</gene>
<sequence length="114" mass="12708">MIEWNRNHKFNVLLFGMAITVPPPSTERYEFTPVASIVAFAFIGIFFLIALIGRCLALNRTSIANSQGLDLMIYRAPPKTSISQQKLRSLLEVQDASDNVLLTPAPIHRGPKNL</sequence>
<keyword evidence="1" id="KW-1133">Transmembrane helix</keyword>
<feature type="transmembrane region" description="Helical" evidence="1">
    <location>
        <begin position="31"/>
        <end position="52"/>
    </location>
</feature>
<organism evidence="2 4">
    <name type="scientific">Adineta ricciae</name>
    <name type="common">Rotifer</name>
    <dbReference type="NCBI Taxonomy" id="249248"/>
    <lineage>
        <taxon>Eukaryota</taxon>
        <taxon>Metazoa</taxon>
        <taxon>Spiralia</taxon>
        <taxon>Gnathifera</taxon>
        <taxon>Rotifera</taxon>
        <taxon>Eurotatoria</taxon>
        <taxon>Bdelloidea</taxon>
        <taxon>Adinetida</taxon>
        <taxon>Adinetidae</taxon>
        <taxon>Adineta</taxon>
    </lineage>
</organism>
<keyword evidence="1" id="KW-0812">Transmembrane</keyword>
<proteinExistence type="predicted"/>
<evidence type="ECO:0000313" key="2">
    <source>
        <dbReference type="EMBL" id="CAF0979625.1"/>
    </source>
</evidence>
<dbReference type="AlphaFoldDB" id="A0A814FEM0"/>